<accession>A0AAV2RY59</accession>
<organism evidence="1 2">
    <name type="scientific">Meganyctiphanes norvegica</name>
    <name type="common">Northern krill</name>
    <name type="synonym">Thysanopoda norvegica</name>
    <dbReference type="NCBI Taxonomy" id="48144"/>
    <lineage>
        <taxon>Eukaryota</taxon>
        <taxon>Metazoa</taxon>
        <taxon>Ecdysozoa</taxon>
        <taxon>Arthropoda</taxon>
        <taxon>Crustacea</taxon>
        <taxon>Multicrustacea</taxon>
        <taxon>Malacostraca</taxon>
        <taxon>Eumalacostraca</taxon>
        <taxon>Eucarida</taxon>
        <taxon>Euphausiacea</taxon>
        <taxon>Euphausiidae</taxon>
        <taxon>Meganyctiphanes</taxon>
    </lineage>
</organism>
<evidence type="ECO:0000313" key="2">
    <source>
        <dbReference type="Proteomes" id="UP001497623"/>
    </source>
</evidence>
<feature type="non-terminal residue" evidence="1">
    <location>
        <position position="261"/>
    </location>
</feature>
<protein>
    <submittedName>
        <fullName evidence="1">Uncharacterized protein</fullName>
    </submittedName>
</protein>
<reference evidence="1 2" key="1">
    <citation type="submission" date="2024-05" db="EMBL/GenBank/DDBJ databases">
        <authorList>
            <person name="Wallberg A."/>
        </authorList>
    </citation>
    <scope>NUCLEOTIDE SEQUENCE [LARGE SCALE GENOMIC DNA]</scope>
</reference>
<keyword evidence="2" id="KW-1185">Reference proteome</keyword>
<name>A0AAV2RY59_MEGNR</name>
<proteinExistence type="predicted"/>
<dbReference type="Gene3D" id="3.30.460.90">
    <property type="match status" value="1"/>
</dbReference>
<dbReference type="AlphaFoldDB" id="A0AAV2RY59"/>
<gene>
    <name evidence="1" type="ORF">MNOR_LOCUS29398</name>
</gene>
<evidence type="ECO:0000313" key="1">
    <source>
        <dbReference type="EMBL" id="CAL4144069.1"/>
    </source>
</evidence>
<dbReference type="EMBL" id="CAXKWB010034002">
    <property type="protein sequence ID" value="CAL4144069.1"/>
    <property type="molecule type" value="Genomic_DNA"/>
</dbReference>
<sequence length="261" mass="29949">MTSTEDYVDEVLQELDEIASHVQSRKHLLNEFLDELRASIGNKTWCNLLQGVHYRFPGSSYEKVGVTDKTDYDVAMVLPQPYNGDNFEIVGTRHGAGLYKLKWSGDEDTPEFINTNEFLKVIDLRDSIFQQLKEVIEEVKDVRQDWHIRNKTQKASMLVIVNGRNGEFNIKMDLVPQIQVTRWDVTPNPPSDNELPSVLRDYVDQTPYPMFFTLASPAKSPKDTDSYAAPYHLNQENDNHLVVTCSFSELEKHCMKSSGMI</sequence>
<comment type="caution">
    <text evidence="1">The sequence shown here is derived from an EMBL/GenBank/DDBJ whole genome shotgun (WGS) entry which is preliminary data.</text>
</comment>
<dbReference type="Proteomes" id="UP001497623">
    <property type="component" value="Unassembled WGS sequence"/>
</dbReference>